<dbReference type="Proteomes" id="UP000663827">
    <property type="component" value="Unassembled WGS sequence"/>
</dbReference>
<comment type="caution">
    <text evidence="2">The sequence shown here is derived from an EMBL/GenBank/DDBJ whole genome shotgun (WGS) entry which is preliminary data.</text>
</comment>
<evidence type="ECO:0000313" key="2">
    <source>
        <dbReference type="EMBL" id="CAE7194947.1"/>
    </source>
</evidence>
<accession>A0A8H3E759</accession>
<reference evidence="2" key="1">
    <citation type="submission" date="2021-01" db="EMBL/GenBank/DDBJ databases">
        <authorList>
            <person name="Kaushik A."/>
        </authorList>
    </citation>
    <scope>NUCLEOTIDE SEQUENCE</scope>
    <source>
        <strain evidence="2">AG5</strain>
    </source>
</reference>
<sequence>MFPKYVFKLFDPSPPLNVRIREIGVLPTVQPGATKKWHPTIQSTIKLGMPGVRSYILNKLAEDKAIIATTAVDFLSWIQDNDEWAQDLFLQCIQILAFRRSPLSHDEAHQLSSTMVNAVALARERVRSLFYNPNYWKVRIANTLCRAANHHCSDGVFLAMAKQMSISVKPSEPGSEPSPEPDLLQIAVNSMCAACGRRSADLVKQHAILEIRKSLGNSDETETQDPNPPSKLCSK</sequence>
<proteinExistence type="predicted"/>
<protein>
    <submittedName>
        <fullName evidence="2">Uncharacterized protein</fullName>
    </submittedName>
</protein>
<organism evidence="2 3">
    <name type="scientific">Rhizoctonia solani</name>
    <dbReference type="NCBI Taxonomy" id="456999"/>
    <lineage>
        <taxon>Eukaryota</taxon>
        <taxon>Fungi</taxon>
        <taxon>Dikarya</taxon>
        <taxon>Basidiomycota</taxon>
        <taxon>Agaricomycotina</taxon>
        <taxon>Agaricomycetes</taxon>
        <taxon>Cantharellales</taxon>
        <taxon>Ceratobasidiaceae</taxon>
        <taxon>Rhizoctonia</taxon>
    </lineage>
</organism>
<dbReference type="EMBL" id="CAJNJQ010003256">
    <property type="protein sequence ID" value="CAE7194947.1"/>
    <property type="molecule type" value="Genomic_DNA"/>
</dbReference>
<gene>
    <name evidence="2" type="ORF">RDB_LOCUS131836</name>
</gene>
<name>A0A8H3E759_9AGAM</name>
<evidence type="ECO:0000256" key="1">
    <source>
        <dbReference type="SAM" id="MobiDB-lite"/>
    </source>
</evidence>
<evidence type="ECO:0000313" key="3">
    <source>
        <dbReference type="Proteomes" id="UP000663827"/>
    </source>
</evidence>
<feature type="region of interest" description="Disordered" evidence="1">
    <location>
        <begin position="214"/>
        <end position="235"/>
    </location>
</feature>
<dbReference type="AlphaFoldDB" id="A0A8H3E759"/>